<evidence type="ECO:0000313" key="1">
    <source>
        <dbReference type="EMBL" id="QCI79309.1"/>
    </source>
</evidence>
<evidence type="ECO:0000313" key="2">
    <source>
        <dbReference type="Proteomes" id="UP000298714"/>
    </source>
</evidence>
<dbReference type="RefSeq" id="WP_222874142.1">
    <property type="nucleotide sequence ID" value="NZ_CP039704.1"/>
</dbReference>
<dbReference type="Proteomes" id="UP000298714">
    <property type="component" value="Chromosome"/>
</dbReference>
<dbReference type="EMBL" id="CP039704">
    <property type="protein sequence ID" value="QCI79309.1"/>
    <property type="molecule type" value="Genomic_DNA"/>
</dbReference>
<organism evidence="1 2">
    <name type="scientific">Hankyongella ginsenosidimutans</name>
    <dbReference type="NCBI Taxonomy" id="1763828"/>
    <lineage>
        <taxon>Bacteria</taxon>
        <taxon>Pseudomonadati</taxon>
        <taxon>Pseudomonadota</taxon>
        <taxon>Alphaproteobacteria</taxon>
        <taxon>Sphingomonadales</taxon>
        <taxon>Sphingomonadaceae</taxon>
        <taxon>Hankyongella</taxon>
    </lineage>
</organism>
<protein>
    <submittedName>
        <fullName evidence="1">Uncharacterized protein</fullName>
    </submittedName>
</protein>
<gene>
    <name evidence="1" type="ORF">E6W36_06340</name>
</gene>
<accession>A0A4D7BUS5</accession>
<name>A0A4D7BUS5_9SPHN</name>
<keyword evidence="2" id="KW-1185">Reference proteome</keyword>
<dbReference type="KEGG" id="hgn:E6W36_06340"/>
<sequence length="175" mass="19973">MIGGLRATLLLLVAFLETVTLQSGVMILLHVLQKKDCMGYGSRTSTDRRARSRKVDGVRSKYLNTAIDAQWKKIGNGGIEHEIFHDFIERERNNILKQYNFNEWRFHRNELDTEQGDKILVGTRILTTKSALSEALKWWEFTLGDIEASAHQYLVGARQSSSTVISPKLPDLVLR</sequence>
<dbReference type="AlphaFoldDB" id="A0A4D7BUS5"/>
<proteinExistence type="predicted"/>
<reference evidence="2" key="1">
    <citation type="submission" date="2019-04" db="EMBL/GenBank/DDBJ databases">
        <title>Complete genome sequence of Sphingomonas sp. W1-2-3.</title>
        <authorList>
            <person name="Im W.T."/>
        </authorList>
    </citation>
    <scope>NUCLEOTIDE SEQUENCE [LARGE SCALE GENOMIC DNA]</scope>
    <source>
        <strain evidence="2">W1-2-3</strain>
    </source>
</reference>